<name>A0A9J7AVU7_9PROT</name>
<dbReference type="KEGG" id="naci:NUH88_06980"/>
<dbReference type="Pfam" id="PF02348">
    <property type="entry name" value="CTP_transf_3"/>
    <property type="match status" value="1"/>
</dbReference>
<dbReference type="InterPro" id="IPR029044">
    <property type="entry name" value="Nucleotide-diphossugar_trans"/>
</dbReference>
<dbReference type="Proteomes" id="UP001060336">
    <property type="component" value="Chromosome"/>
</dbReference>
<accession>A0A9J7AVU7</accession>
<dbReference type="InterPro" id="IPR003329">
    <property type="entry name" value="Cytidylyl_trans"/>
</dbReference>
<dbReference type="EMBL" id="CP102480">
    <property type="protein sequence ID" value="UUX51432.1"/>
    <property type="molecule type" value="Genomic_DNA"/>
</dbReference>
<gene>
    <name evidence="1" type="ORF">NUH88_06980</name>
</gene>
<dbReference type="Gene3D" id="3.90.550.10">
    <property type="entry name" value="Spore Coat Polysaccharide Biosynthesis Protein SpsA, Chain A"/>
    <property type="match status" value="1"/>
</dbReference>
<evidence type="ECO:0000313" key="2">
    <source>
        <dbReference type="Proteomes" id="UP001060336"/>
    </source>
</evidence>
<dbReference type="GO" id="GO:0005829">
    <property type="term" value="C:cytosol"/>
    <property type="evidence" value="ECO:0007669"/>
    <property type="project" value="TreeGrafter"/>
</dbReference>
<dbReference type="PANTHER" id="PTHR42866">
    <property type="entry name" value="3-DEOXY-MANNO-OCTULOSONATE CYTIDYLYLTRANSFERASE"/>
    <property type="match status" value="1"/>
</dbReference>
<reference evidence="1" key="1">
    <citation type="submission" date="2022-08" db="EMBL/GenBank/DDBJ databases">
        <title>Nisaea acidiphila sp. nov., isolated from a marine algal debris and emended description of the genus Nisaea Urios et al. 2008.</title>
        <authorList>
            <person name="Kwon K."/>
        </authorList>
    </citation>
    <scope>NUCLEOTIDE SEQUENCE</scope>
    <source>
        <strain evidence="1">MEBiC11861</strain>
    </source>
</reference>
<sequence length="256" mass="28566">MKTVAIIQARMTSTRLPGKVLREVLGTPLLGYQIERVRRCRTVDEIVLATTTNATDDPVADFAARNGLRLWRGSEDDVLSRYAGAAEMAGADIVVRLTADCPLLDPELVDIVVSTLLESDPPLDYVSNAGTGTLPDGLDAEVMRAAALMAAYLEATECQEREHVTPFIYNHPERFACRRLRQDPPIEGQRWTVDQPEDFELVRRIIEALYPRNPEFGYRDVLALLDAHPDWVEINRVVAAKPKPVKNEDGAYPEQA</sequence>
<dbReference type="SUPFAM" id="SSF53448">
    <property type="entry name" value="Nucleotide-diphospho-sugar transferases"/>
    <property type="match status" value="1"/>
</dbReference>
<dbReference type="RefSeq" id="WP_257770917.1">
    <property type="nucleotide sequence ID" value="NZ_CP102480.1"/>
</dbReference>
<protein>
    <submittedName>
        <fullName evidence="1">Glycosyltransferase family protein</fullName>
    </submittedName>
</protein>
<keyword evidence="2" id="KW-1185">Reference proteome</keyword>
<evidence type="ECO:0000313" key="1">
    <source>
        <dbReference type="EMBL" id="UUX51432.1"/>
    </source>
</evidence>
<dbReference type="AlphaFoldDB" id="A0A9J7AVU7"/>
<dbReference type="PANTHER" id="PTHR42866:SF1">
    <property type="entry name" value="SPORE COAT POLYSACCHARIDE BIOSYNTHESIS PROTEIN SPSF"/>
    <property type="match status" value="1"/>
</dbReference>
<proteinExistence type="predicted"/>
<dbReference type="CDD" id="cd02518">
    <property type="entry name" value="GT2_SpsF"/>
    <property type="match status" value="1"/>
</dbReference>
<organism evidence="1 2">
    <name type="scientific">Nisaea acidiphila</name>
    <dbReference type="NCBI Taxonomy" id="1862145"/>
    <lineage>
        <taxon>Bacteria</taxon>
        <taxon>Pseudomonadati</taxon>
        <taxon>Pseudomonadota</taxon>
        <taxon>Alphaproteobacteria</taxon>
        <taxon>Rhodospirillales</taxon>
        <taxon>Thalassobaculaceae</taxon>
        <taxon>Nisaea</taxon>
    </lineage>
</organism>